<sequence length="196" mass="21666">MSSSHYGIPYILEDTTGNLNESDFVDINGRMHLRVQCTAKDTQHTFYMIYNTHHSSTPGSAAIPLPVAGLEFGPQHALGTINFASRGMPMRKYLVRPETKAASLGISSGGHRVRQFRASDGQVYQWARRIKMNQEWTCTNLNGYIIASYSLKPPGEPTYPNSSGCILDIAEQFGGLAVEILASLLIMRHIVAYDLS</sequence>
<protein>
    <recommendedName>
        <fullName evidence="1">DUF6593 domain-containing protein</fullName>
    </recommendedName>
</protein>
<gene>
    <name evidence="2" type="ORF">MYCIT1_LOCUS8144</name>
</gene>
<dbReference type="InterPro" id="IPR046528">
    <property type="entry name" value="DUF6593"/>
</dbReference>
<proteinExistence type="predicted"/>
<organism evidence="2 3">
    <name type="scientific">Mycena citricolor</name>
    <dbReference type="NCBI Taxonomy" id="2018698"/>
    <lineage>
        <taxon>Eukaryota</taxon>
        <taxon>Fungi</taxon>
        <taxon>Dikarya</taxon>
        <taxon>Basidiomycota</taxon>
        <taxon>Agaricomycotina</taxon>
        <taxon>Agaricomycetes</taxon>
        <taxon>Agaricomycetidae</taxon>
        <taxon>Agaricales</taxon>
        <taxon>Marasmiineae</taxon>
        <taxon>Mycenaceae</taxon>
        <taxon>Mycena</taxon>
    </lineage>
</organism>
<name>A0AAD2Q1R2_9AGAR</name>
<comment type="caution">
    <text evidence="2">The sequence shown here is derived from an EMBL/GenBank/DDBJ whole genome shotgun (WGS) entry which is preliminary data.</text>
</comment>
<dbReference type="AlphaFoldDB" id="A0AAD2Q1R2"/>
<reference evidence="2" key="1">
    <citation type="submission" date="2023-11" db="EMBL/GenBank/DDBJ databases">
        <authorList>
            <person name="De Vega J J."/>
            <person name="De Vega J J."/>
        </authorList>
    </citation>
    <scope>NUCLEOTIDE SEQUENCE</scope>
</reference>
<dbReference type="Pfam" id="PF20236">
    <property type="entry name" value="DUF6593"/>
    <property type="match status" value="1"/>
</dbReference>
<evidence type="ECO:0000313" key="3">
    <source>
        <dbReference type="Proteomes" id="UP001295794"/>
    </source>
</evidence>
<accession>A0AAD2Q1R2</accession>
<keyword evidence="3" id="KW-1185">Reference proteome</keyword>
<evidence type="ECO:0000259" key="1">
    <source>
        <dbReference type="Pfam" id="PF20236"/>
    </source>
</evidence>
<dbReference type="Proteomes" id="UP001295794">
    <property type="component" value="Unassembled WGS sequence"/>
</dbReference>
<dbReference type="EMBL" id="CAVNYO010000109">
    <property type="protein sequence ID" value="CAK5266426.1"/>
    <property type="molecule type" value="Genomic_DNA"/>
</dbReference>
<feature type="domain" description="DUF6593" evidence="1">
    <location>
        <begin position="41"/>
        <end position="189"/>
    </location>
</feature>
<evidence type="ECO:0000313" key="2">
    <source>
        <dbReference type="EMBL" id="CAK5266426.1"/>
    </source>
</evidence>